<protein>
    <submittedName>
        <fullName evidence="2">Uncharacterized protein</fullName>
    </submittedName>
</protein>
<keyword evidence="3" id="KW-1185">Reference proteome</keyword>
<feature type="region of interest" description="Disordered" evidence="1">
    <location>
        <begin position="84"/>
        <end position="119"/>
    </location>
</feature>
<evidence type="ECO:0000313" key="3">
    <source>
        <dbReference type="Proteomes" id="UP000472267"/>
    </source>
</evidence>
<dbReference type="InParanoid" id="A0A672GF38"/>
<dbReference type="Proteomes" id="UP000472267">
    <property type="component" value="Chromosome 7"/>
</dbReference>
<evidence type="ECO:0000256" key="1">
    <source>
        <dbReference type="SAM" id="MobiDB-lite"/>
    </source>
</evidence>
<evidence type="ECO:0000313" key="2">
    <source>
        <dbReference type="Ensembl" id="ENSSFAP00005017443.1"/>
    </source>
</evidence>
<reference evidence="2" key="2">
    <citation type="submission" date="2025-08" db="UniProtKB">
        <authorList>
            <consortium name="Ensembl"/>
        </authorList>
    </citation>
    <scope>IDENTIFICATION</scope>
</reference>
<dbReference type="Ensembl" id="ENSSFAT00005018117.1">
    <property type="protein sequence ID" value="ENSSFAP00005017443.1"/>
    <property type="gene ID" value="ENSSFAG00005009223.1"/>
</dbReference>
<dbReference type="PANTHER" id="PTHR31025:SF19">
    <property type="entry name" value="SI:CH73-42K18.1-RELATED"/>
    <property type="match status" value="1"/>
</dbReference>
<reference evidence="2" key="1">
    <citation type="submission" date="2019-06" db="EMBL/GenBank/DDBJ databases">
        <authorList>
            <consortium name="Wellcome Sanger Institute Data Sharing"/>
        </authorList>
    </citation>
    <scope>NUCLEOTIDE SEQUENCE [LARGE SCALE GENOMIC DNA]</scope>
</reference>
<sequence length="473" mass="54169">MSEEEFMMLLHIVLSDDNIQRVRTESLPETVDELKMMLKTRLNLEGDMVIQFQDEEFGGQFCNLTNMDDLPSERVKLKVIMKAPPSSPQSDYTLDTASLDTSSQSSGETSGRSKPWPNPFPIPTFSYDIEMKLRRGNEAYQKDGSLLPLSSHTDVKVDILDKLGRAMYDFNAYPTQKQIEEVAKTLVEKHPCLKEPGSKEGFYCWKFSLSFKMGNLRQKYRIAGCSELTVNRKRTGGQETRKMKKARRSETNFLPDFPQGRSANSLEEERECLIDEVKKKKPDCNLIDSLMGRTFALRRQEIVVKAPLVTEIESRWPALFSERQVNSNIIYILHLFAIAKSNQNRRSTALLGLPFILKEDPSNVIKFSEVLMLYLFLHNVGQLIITEQNVEMRAQLKNIVDVAIILEENIVLRELQYVPNGFAVLMGLLYYLNIDFPKDLKYTFEVIQKVIMDIGGSTCSARLIYALEKVNPT</sequence>
<organism evidence="2 3">
    <name type="scientific">Salarias fasciatus</name>
    <name type="common">Jewelled blenny</name>
    <name type="synonym">Blennius fasciatus</name>
    <dbReference type="NCBI Taxonomy" id="181472"/>
    <lineage>
        <taxon>Eukaryota</taxon>
        <taxon>Metazoa</taxon>
        <taxon>Chordata</taxon>
        <taxon>Craniata</taxon>
        <taxon>Vertebrata</taxon>
        <taxon>Euteleostomi</taxon>
        <taxon>Actinopterygii</taxon>
        <taxon>Neopterygii</taxon>
        <taxon>Teleostei</taxon>
        <taxon>Neoteleostei</taxon>
        <taxon>Acanthomorphata</taxon>
        <taxon>Ovalentaria</taxon>
        <taxon>Blenniimorphae</taxon>
        <taxon>Blenniiformes</taxon>
        <taxon>Blennioidei</taxon>
        <taxon>Blenniidae</taxon>
        <taxon>Salariinae</taxon>
        <taxon>Salarias</taxon>
    </lineage>
</organism>
<proteinExistence type="predicted"/>
<accession>A0A672GF38</accession>
<dbReference type="PANTHER" id="PTHR31025">
    <property type="entry name" value="SI:CH211-196P9.1-RELATED"/>
    <property type="match status" value="1"/>
</dbReference>
<dbReference type="OMA" id="MENTFAM"/>
<dbReference type="AlphaFoldDB" id="A0A672GF38"/>
<reference evidence="2" key="3">
    <citation type="submission" date="2025-09" db="UniProtKB">
        <authorList>
            <consortium name="Ensembl"/>
        </authorList>
    </citation>
    <scope>IDENTIFICATION</scope>
</reference>
<name>A0A672GF38_SALFA</name>
<feature type="compositionally biased region" description="Low complexity" evidence="1">
    <location>
        <begin position="98"/>
        <end position="113"/>
    </location>
</feature>